<dbReference type="EMBL" id="MU275890">
    <property type="protein sequence ID" value="KAI0048194.1"/>
    <property type="molecule type" value="Genomic_DNA"/>
</dbReference>
<proteinExistence type="predicted"/>
<protein>
    <submittedName>
        <fullName evidence="1">Uncharacterized protein</fullName>
    </submittedName>
</protein>
<reference evidence="1" key="2">
    <citation type="journal article" date="2022" name="New Phytol.">
        <title>Evolutionary transition to the ectomycorrhizal habit in the genomes of a hyperdiverse lineage of mushroom-forming fungi.</title>
        <authorList>
            <person name="Looney B."/>
            <person name="Miyauchi S."/>
            <person name="Morin E."/>
            <person name="Drula E."/>
            <person name="Courty P.E."/>
            <person name="Kohler A."/>
            <person name="Kuo A."/>
            <person name="LaButti K."/>
            <person name="Pangilinan J."/>
            <person name="Lipzen A."/>
            <person name="Riley R."/>
            <person name="Andreopoulos W."/>
            <person name="He G."/>
            <person name="Johnson J."/>
            <person name="Nolan M."/>
            <person name="Tritt A."/>
            <person name="Barry K.W."/>
            <person name="Grigoriev I.V."/>
            <person name="Nagy L.G."/>
            <person name="Hibbett D."/>
            <person name="Henrissat B."/>
            <person name="Matheny P.B."/>
            <person name="Labbe J."/>
            <person name="Martin F.M."/>
        </authorList>
    </citation>
    <scope>NUCLEOTIDE SEQUENCE</scope>
    <source>
        <strain evidence="1">FP105234-sp</strain>
    </source>
</reference>
<name>A0ACB8RVW1_9AGAM</name>
<organism evidence="1 2">
    <name type="scientific">Auriscalpium vulgare</name>
    <dbReference type="NCBI Taxonomy" id="40419"/>
    <lineage>
        <taxon>Eukaryota</taxon>
        <taxon>Fungi</taxon>
        <taxon>Dikarya</taxon>
        <taxon>Basidiomycota</taxon>
        <taxon>Agaricomycotina</taxon>
        <taxon>Agaricomycetes</taxon>
        <taxon>Russulales</taxon>
        <taxon>Auriscalpiaceae</taxon>
        <taxon>Auriscalpium</taxon>
    </lineage>
</organism>
<accession>A0ACB8RVW1</accession>
<reference evidence="1" key="1">
    <citation type="submission" date="2021-02" db="EMBL/GenBank/DDBJ databases">
        <authorList>
            <consortium name="DOE Joint Genome Institute"/>
            <person name="Ahrendt S."/>
            <person name="Looney B.P."/>
            <person name="Miyauchi S."/>
            <person name="Morin E."/>
            <person name="Drula E."/>
            <person name="Courty P.E."/>
            <person name="Chicoki N."/>
            <person name="Fauchery L."/>
            <person name="Kohler A."/>
            <person name="Kuo A."/>
            <person name="Labutti K."/>
            <person name="Pangilinan J."/>
            <person name="Lipzen A."/>
            <person name="Riley R."/>
            <person name="Andreopoulos W."/>
            <person name="He G."/>
            <person name="Johnson J."/>
            <person name="Barry K.W."/>
            <person name="Grigoriev I.V."/>
            <person name="Nagy L."/>
            <person name="Hibbett D."/>
            <person name="Henrissat B."/>
            <person name="Matheny P.B."/>
            <person name="Labbe J."/>
            <person name="Martin F."/>
        </authorList>
    </citation>
    <scope>NUCLEOTIDE SEQUENCE</scope>
    <source>
        <strain evidence="1">FP105234-sp</strain>
    </source>
</reference>
<gene>
    <name evidence="1" type="ORF">FA95DRAFT_1491193</name>
</gene>
<keyword evidence="2" id="KW-1185">Reference proteome</keyword>
<comment type="caution">
    <text evidence="1">The sequence shown here is derived from an EMBL/GenBank/DDBJ whole genome shotgun (WGS) entry which is preliminary data.</text>
</comment>
<evidence type="ECO:0000313" key="1">
    <source>
        <dbReference type="EMBL" id="KAI0048194.1"/>
    </source>
</evidence>
<dbReference type="Proteomes" id="UP000814033">
    <property type="component" value="Unassembled WGS sequence"/>
</dbReference>
<sequence length="89" mass="9952">MRSTLPRLVRLVPRSTVAQPGLPRPKVYDELPRDLKQQPPLVEVLLKRKEVTGADFPPNIRIEPIVSKKTFEGVSGSVVGSLRAVLREQ</sequence>
<evidence type="ECO:0000313" key="2">
    <source>
        <dbReference type="Proteomes" id="UP000814033"/>
    </source>
</evidence>